<keyword evidence="3" id="KW-0547">Nucleotide-binding</keyword>
<dbReference type="PANTHER" id="PTHR10196:SF93">
    <property type="entry name" value="L-RHAMNULOKINASE"/>
    <property type="match status" value="1"/>
</dbReference>
<feature type="non-terminal residue" evidence="10">
    <location>
        <position position="497"/>
    </location>
</feature>
<dbReference type="RefSeq" id="WP_002655729.1">
    <property type="nucleotide sequence ID" value="NZ_CH672377.1"/>
</dbReference>
<evidence type="ECO:0000256" key="3">
    <source>
        <dbReference type="ARBA" id="ARBA00022741"/>
    </source>
</evidence>
<dbReference type="GO" id="GO:0019301">
    <property type="term" value="P:rhamnose catabolic process"/>
    <property type="evidence" value="ECO:0007669"/>
    <property type="project" value="InterPro"/>
</dbReference>
<dbReference type="InterPro" id="IPR013449">
    <property type="entry name" value="Rhamnulokinase"/>
</dbReference>
<accession>A3ZM69</accession>
<dbReference type="EMBL" id="AANZ01000001">
    <property type="protein sequence ID" value="EAQ82852.1"/>
    <property type="molecule type" value="Genomic_DNA"/>
</dbReference>
<name>A3ZM69_9BACT</name>
<dbReference type="GO" id="GO:0005524">
    <property type="term" value="F:ATP binding"/>
    <property type="evidence" value="ECO:0007669"/>
    <property type="project" value="UniProtKB-KW"/>
</dbReference>
<evidence type="ECO:0000256" key="4">
    <source>
        <dbReference type="ARBA" id="ARBA00022777"/>
    </source>
</evidence>
<dbReference type="OrthoDB" id="9761504at2"/>
<keyword evidence="7" id="KW-0684">Rhamnose metabolism</keyword>
<keyword evidence="5" id="KW-0067">ATP-binding</keyword>
<evidence type="ECO:0000259" key="8">
    <source>
        <dbReference type="Pfam" id="PF00370"/>
    </source>
</evidence>
<dbReference type="InterPro" id="IPR018485">
    <property type="entry name" value="FGGY_C"/>
</dbReference>
<dbReference type="Proteomes" id="UP000004358">
    <property type="component" value="Unassembled WGS sequence"/>
</dbReference>
<evidence type="ECO:0000313" key="11">
    <source>
        <dbReference type="Proteomes" id="UP000004358"/>
    </source>
</evidence>
<proteinExistence type="inferred from homology"/>
<dbReference type="Pfam" id="PF02782">
    <property type="entry name" value="FGGY_C"/>
    <property type="match status" value="1"/>
</dbReference>
<dbReference type="GO" id="GO:0006071">
    <property type="term" value="P:glycerol metabolic process"/>
    <property type="evidence" value="ECO:0007669"/>
    <property type="project" value="TreeGrafter"/>
</dbReference>
<evidence type="ECO:0000256" key="6">
    <source>
        <dbReference type="ARBA" id="ARBA00023157"/>
    </source>
</evidence>
<dbReference type="GO" id="GO:0008993">
    <property type="term" value="F:rhamnulokinase activity"/>
    <property type="evidence" value="ECO:0007669"/>
    <property type="project" value="InterPro"/>
</dbReference>
<dbReference type="GO" id="GO:0004370">
    <property type="term" value="F:glycerol kinase activity"/>
    <property type="evidence" value="ECO:0007669"/>
    <property type="project" value="TreeGrafter"/>
</dbReference>
<keyword evidence="4 10" id="KW-0418">Kinase</keyword>
<dbReference type="InterPro" id="IPR018484">
    <property type="entry name" value="FGGY_N"/>
</dbReference>
<keyword evidence="2" id="KW-0808">Transferase</keyword>
<dbReference type="PANTHER" id="PTHR10196">
    <property type="entry name" value="SUGAR KINASE"/>
    <property type="match status" value="1"/>
</dbReference>
<dbReference type="AlphaFoldDB" id="A3ZM69"/>
<dbReference type="CDD" id="cd07771">
    <property type="entry name" value="ASKHA_NBD_FGGY_RhaB-like"/>
    <property type="match status" value="1"/>
</dbReference>
<evidence type="ECO:0000256" key="1">
    <source>
        <dbReference type="ARBA" id="ARBA00009156"/>
    </source>
</evidence>
<keyword evidence="6" id="KW-1015">Disulfide bond</keyword>
<dbReference type="InterPro" id="IPR043129">
    <property type="entry name" value="ATPase_NBD"/>
</dbReference>
<feature type="domain" description="Carbohydrate kinase FGGY N-terminal" evidence="8">
    <location>
        <begin position="6"/>
        <end position="245"/>
    </location>
</feature>
<dbReference type="GO" id="GO:0005829">
    <property type="term" value="C:cytosol"/>
    <property type="evidence" value="ECO:0007669"/>
    <property type="project" value="TreeGrafter"/>
</dbReference>
<reference evidence="10 11" key="1">
    <citation type="submission" date="2006-02" db="EMBL/GenBank/DDBJ databases">
        <authorList>
            <person name="Amann R."/>
            <person name="Ferriera S."/>
            <person name="Johnson J."/>
            <person name="Kravitz S."/>
            <person name="Halpern A."/>
            <person name="Remington K."/>
            <person name="Beeson K."/>
            <person name="Tran B."/>
            <person name="Rogers Y.-H."/>
            <person name="Friedman R."/>
            <person name="Venter J.C."/>
        </authorList>
    </citation>
    <scope>NUCLEOTIDE SEQUENCE [LARGE SCALE GENOMIC DNA]</scope>
    <source>
        <strain evidence="10 11">DSM 3645</strain>
    </source>
</reference>
<dbReference type="STRING" id="314230.DSM3645_10642"/>
<gene>
    <name evidence="10" type="ORF">DSM3645_10642</name>
</gene>
<dbReference type="eggNOG" id="COG1070">
    <property type="taxonomic scope" value="Bacteria"/>
</dbReference>
<dbReference type="Gene3D" id="3.30.420.40">
    <property type="match status" value="2"/>
</dbReference>
<organism evidence="10 11">
    <name type="scientific">Blastopirellula marina DSM 3645</name>
    <dbReference type="NCBI Taxonomy" id="314230"/>
    <lineage>
        <taxon>Bacteria</taxon>
        <taxon>Pseudomonadati</taxon>
        <taxon>Planctomycetota</taxon>
        <taxon>Planctomycetia</taxon>
        <taxon>Pirellulales</taxon>
        <taxon>Pirellulaceae</taxon>
        <taxon>Blastopirellula</taxon>
    </lineage>
</organism>
<sequence length="497" mass="54636">MATKTYLAIDIGASSGRVLGGIFDGERLRLEELHRFDNGPTHAAGGMYWDLLLLWKNVQEGLKAAKAKYGDDIVSMGVDTWGVDFAFLGDDGELLGNPRHYRDPRTKGIFTDAFEIASREEIFTETGLQFLEFNSLYQLYAMRRNDSSILEAAEDFLMMPDIFHWLLTGEKGNEVTNATTTQLYNPVTKDWSKKLIEKFGLPSVFHEILPTGTNLGKLRGEVIAATGIRSAEVILPGTHDTASAVAAVPATQSTGKSPNWCYISSGTWSLMGVETTHPVINAKCAEYNFTNEGGIGGTTRLLKNIGGLWLVQECRRIWKEAGREFSWSELVRMSEAATPLASLIDPDHPSFSAPANMPQAIRDFCTRTGQQAPQSEGEVIRCALESLAMRYRMVHGWLQELTGGQIDTIHIVGGGAQNTLLSQFAADSCKCQVIAGPTEATAVGNLMTQAVSLGDIGSLWESREVVRNSFAVTEYQPRNTTAWDEAFGRFMNLINKV</sequence>
<evidence type="ECO:0000256" key="7">
    <source>
        <dbReference type="ARBA" id="ARBA00023308"/>
    </source>
</evidence>
<protein>
    <submittedName>
        <fullName evidence="10">Carbohydrate kinase, FGGY family protein</fullName>
    </submittedName>
</protein>
<evidence type="ECO:0000313" key="10">
    <source>
        <dbReference type="EMBL" id="EAQ82852.1"/>
    </source>
</evidence>
<dbReference type="HOGENOM" id="CLU_039395_0_1_0"/>
<dbReference type="Pfam" id="PF00370">
    <property type="entry name" value="FGGY_N"/>
    <property type="match status" value="1"/>
</dbReference>
<dbReference type="SUPFAM" id="SSF53067">
    <property type="entry name" value="Actin-like ATPase domain"/>
    <property type="match status" value="2"/>
</dbReference>
<evidence type="ECO:0000259" key="9">
    <source>
        <dbReference type="Pfam" id="PF02782"/>
    </source>
</evidence>
<comment type="caution">
    <text evidence="10">The sequence shown here is derived from an EMBL/GenBank/DDBJ whole genome shotgun (WGS) entry which is preliminary data.</text>
</comment>
<comment type="similarity">
    <text evidence="1">Belongs to the FGGY kinase family.</text>
</comment>
<evidence type="ECO:0000256" key="5">
    <source>
        <dbReference type="ARBA" id="ARBA00022840"/>
    </source>
</evidence>
<feature type="domain" description="Carbohydrate kinase FGGY C-terminal" evidence="9">
    <location>
        <begin position="261"/>
        <end position="452"/>
    </location>
</feature>
<evidence type="ECO:0000256" key="2">
    <source>
        <dbReference type="ARBA" id="ARBA00022679"/>
    </source>
</evidence>